<evidence type="ECO:0000256" key="1">
    <source>
        <dbReference type="ARBA" id="ARBA00022737"/>
    </source>
</evidence>
<dbReference type="PROSITE" id="PS00134">
    <property type="entry name" value="TRYPSIN_HIS"/>
    <property type="match status" value="1"/>
</dbReference>
<comment type="caution">
    <text evidence="5">The sequence shown here is derived from an EMBL/GenBank/DDBJ whole genome shotgun (WGS) entry which is preliminary data.</text>
</comment>
<dbReference type="InterPro" id="IPR018114">
    <property type="entry name" value="TRYPSIN_HIS"/>
</dbReference>
<organism evidence="5 8">
    <name type="scientific">Myxococcus fulvus</name>
    <dbReference type="NCBI Taxonomy" id="33"/>
    <lineage>
        <taxon>Bacteria</taxon>
        <taxon>Pseudomonadati</taxon>
        <taxon>Myxococcota</taxon>
        <taxon>Myxococcia</taxon>
        <taxon>Myxococcales</taxon>
        <taxon>Cystobacterineae</taxon>
        <taxon>Myxococcaceae</taxon>
        <taxon>Myxococcus</taxon>
    </lineage>
</organism>
<feature type="domain" description="Peptidase S1" evidence="3">
    <location>
        <begin position="66"/>
        <end position="195"/>
    </location>
</feature>
<dbReference type="Pfam" id="PF14295">
    <property type="entry name" value="PAN_4"/>
    <property type="match status" value="1"/>
</dbReference>
<name>A0A511SUD4_MYXFU</name>
<dbReference type="Gene3D" id="3.50.4.10">
    <property type="entry name" value="Hepatocyte Growth Factor"/>
    <property type="match status" value="1"/>
</dbReference>
<feature type="domain" description="Apple" evidence="4">
    <location>
        <begin position="624"/>
        <end position="674"/>
    </location>
</feature>
<keyword evidence="1" id="KW-0677">Repeat</keyword>
<accession>A0A511SUD4</accession>
<dbReference type="InterPro" id="IPR000177">
    <property type="entry name" value="Apple"/>
</dbReference>
<dbReference type="InterPro" id="IPR003609">
    <property type="entry name" value="Pan_app"/>
</dbReference>
<dbReference type="SUPFAM" id="SSF50494">
    <property type="entry name" value="Trypsin-like serine proteases"/>
    <property type="match status" value="1"/>
</dbReference>
<keyword evidence="2" id="KW-1015">Disulfide bond</keyword>
<dbReference type="CDD" id="cd01100">
    <property type="entry name" value="APPLE_Factor_XI_like"/>
    <property type="match status" value="1"/>
</dbReference>
<dbReference type="Proteomes" id="UP000183760">
    <property type="component" value="Unassembled WGS sequence"/>
</dbReference>
<evidence type="ECO:0000259" key="4">
    <source>
        <dbReference type="Pfam" id="PF14295"/>
    </source>
</evidence>
<reference evidence="5 8" key="2">
    <citation type="submission" date="2019-07" db="EMBL/GenBank/DDBJ databases">
        <title>Whole genome shotgun sequence of Myxococcus fulvus NBRC 100333.</title>
        <authorList>
            <person name="Hosoyama A."/>
            <person name="Uohara A."/>
            <person name="Ohji S."/>
            <person name="Ichikawa N."/>
        </authorList>
    </citation>
    <scope>NUCLEOTIDE SEQUENCE [LARGE SCALE GENOMIC DNA]</scope>
    <source>
        <strain evidence="5 8">NBRC 100333</strain>
    </source>
</reference>
<dbReference type="Pfam" id="PF00089">
    <property type="entry name" value="Trypsin"/>
    <property type="match status" value="1"/>
</dbReference>
<evidence type="ECO:0000259" key="3">
    <source>
        <dbReference type="Pfam" id="PF00089"/>
    </source>
</evidence>
<dbReference type="InterPro" id="IPR001254">
    <property type="entry name" value="Trypsin_dom"/>
</dbReference>
<dbReference type="AlphaFoldDB" id="A0A511SUD4"/>
<dbReference type="OrthoDB" id="5526397at2"/>
<dbReference type="EMBL" id="BJXR01000009">
    <property type="protein sequence ID" value="GEN05529.1"/>
    <property type="molecule type" value="Genomic_DNA"/>
</dbReference>
<dbReference type="GO" id="GO:0006508">
    <property type="term" value="P:proteolysis"/>
    <property type="evidence" value="ECO:0007669"/>
    <property type="project" value="InterPro"/>
</dbReference>
<dbReference type="STRING" id="1334629.MFUL124B02_05590"/>
<evidence type="ECO:0000313" key="5">
    <source>
        <dbReference type="EMBL" id="GEN05529.1"/>
    </source>
</evidence>
<protein>
    <submittedName>
        <fullName evidence="6">Trypsin</fullName>
    </submittedName>
</protein>
<gene>
    <name evidence="5" type="ORF">MFU01_05660</name>
    <name evidence="6" type="ORF">SAMN05443572_101927</name>
</gene>
<evidence type="ECO:0000313" key="7">
    <source>
        <dbReference type="Proteomes" id="UP000183760"/>
    </source>
</evidence>
<reference evidence="6 7" key="1">
    <citation type="submission" date="2016-10" db="EMBL/GenBank/DDBJ databases">
        <authorList>
            <person name="Varghese N."/>
            <person name="Submissions S."/>
        </authorList>
    </citation>
    <scope>NUCLEOTIDE SEQUENCE [LARGE SCALE GENOMIC DNA]</scope>
    <source>
        <strain evidence="6 7">DSM 16525</strain>
    </source>
</reference>
<dbReference type="Proteomes" id="UP000321514">
    <property type="component" value="Unassembled WGS sequence"/>
</dbReference>
<evidence type="ECO:0000313" key="8">
    <source>
        <dbReference type="Proteomes" id="UP000321514"/>
    </source>
</evidence>
<evidence type="ECO:0000256" key="2">
    <source>
        <dbReference type="ARBA" id="ARBA00023157"/>
    </source>
</evidence>
<evidence type="ECO:0000313" key="6">
    <source>
        <dbReference type="EMBL" id="SET04220.1"/>
    </source>
</evidence>
<dbReference type="InterPro" id="IPR009003">
    <property type="entry name" value="Peptidase_S1_PA"/>
</dbReference>
<sequence>MERLRGILGCVGGALCLWACEGMRAPVDDSGTRAQPIVAEQPDGVAEAVWRWYDDADFARASYASPVWVHPISENILCSATMVGPNFMLTAAHCGLVPDIVLRFVTYGEDRHAAMRTEDFACHALYSTWHSSDLALYHCPPDASGVSPGDKYGYVDFESRAPAVGDAVYSVWGNPLETPSPLLIDVRFLSKGVITSTTSEGPFTVDPALVRVNPATGLPDANTSRQRPIGISTNLWNNGGASGSSQLSVTSHRMVVGPLSTGHPDGRGRNALSIARYLVDGTVDGRDPASLDVANISALGVRASDYVGRIDKNANQLLDLQEDVERLRGENARDWYALDFGSERRNALWTLGTDPGIRVTFDTEGGTARVVKSLSGAYTQPVLTHSRLNLAAGTWRLSVRLDTSFADHPDAFWFGLRWRDSATGRWRSDGRWLWSPPRSGQATHAVEVTLPEAREAELMLGTDTRVTARVEGVNVVRSGAVMHLDTADRRLHWRDDARGGRGRVVPRGVDSATRTDWALRVKSDASLSNRQLALLGTRRYRLCFDHKQESSGLGGVMRVHSPGDERVQLAFNPGVDWKRECTGGFRPRTDDATLQFGVASGAGSYLVDNISIEDLPSFILAPGVDRPGLDLRDFDLPAADPVLCEDACASEPACAAYTYAAPGLRGEAARCQLKSGVSEARTLRGAHSGYRRP</sequence>
<proteinExistence type="predicted"/>
<keyword evidence="7" id="KW-1185">Reference proteome</keyword>
<dbReference type="GO" id="GO:0004252">
    <property type="term" value="F:serine-type endopeptidase activity"/>
    <property type="evidence" value="ECO:0007669"/>
    <property type="project" value="InterPro"/>
</dbReference>
<dbReference type="GO" id="GO:0005576">
    <property type="term" value="C:extracellular region"/>
    <property type="evidence" value="ECO:0007669"/>
    <property type="project" value="InterPro"/>
</dbReference>
<dbReference type="EMBL" id="FOIB01000001">
    <property type="protein sequence ID" value="SET04220.1"/>
    <property type="molecule type" value="Genomic_DNA"/>
</dbReference>